<protein>
    <submittedName>
        <fullName evidence="1">Uncharacterized protein</fullName>
    </submittedName>
</protein>
<sequence length="319" mass="36547">MLSEKDKPDERQFVSLRKGGVIRIINLPEARGKRCLETLGWLVTISEDGDMNLLHPFTRVQISLPHVTTFQYYHRKWITNHLSFVHKAVLSSHPEKSDDYVLVVIYGRCRFLAFWRPGAMSWAKVYAGTNSFYDIIFHKGLFYGVVSTGRVLAFDVWGPVAWPVLELPSRYIFQVKQPFIVESAGEILIVIQDASLPDFCDDDYFVYDDRDTSRVGDRICGFKVFKAFLSEEMWVEITSLGDNALLLGDNASISIDASKFPGIKANCIYYTEDSWEFYERGEVKDACIYYLEDGSRSSCYEGESFNSSCPPMWINPPSF</sequence>
<proteinExistence type="predicted"/>
<evidence type="ECO:0000313" key="2">
    <source>
        <dbReference type="Proteomes" id="UP000828048"/>
    </source>
</evidence>
<comment type="caution">
    <text evidence="1">The sequence shown here is derived from an EMBL/GenBank/DDBJ whole genome shotgun (WGS) entry which is preliminary data.</text>
</comment>
<gene>
    <name evidence="1" type="ORF">Vadar_014786</name>
</gene>
<dbReference type="EMBL" id="CM037160">
    <property type="protein sequence ID" value="KAH7840253.1"/>
    <property type="molecule type" value="Genomic_DNA"/>
</dbReference>
<evidence type="ECO:0000313" key="1">
    <source>
        <dbReference type="EMBL" id="KAH7840253.1"/>
    </source>
</evidence>
<reference evidence="1 2" key="1">
    <citation type="journal article" date="2021" name="Hortic Res">
        <title>High-quality reference genome and annotation aids understanding of berry development for evergreen blueberry (Vaccinium darrowii).</title>
        <authorList>
            <person name="Yu J."/>
            <person name="Hulse-Kemp A.M."/>
            <person name="Babiker E."/>
            <person name="Staton M."/>
        </authorList>
    </citation>
    <scope>NUCLEOTIDE SEQUENCE [LARGE SCALE GENOMIC DNA]</scope>
    <source>
        <strain evidence="2">cv. NJ 8807/NJ 8810</strain>
        <tissue evidence="1">Young leaf</tissue>
    </source>
</reference>
<accession>A0ACB7XI85</accession>
<keyword evidence="2" id="KW-1185">Reference proteome</keyword>
<dbReference type="Proteomes" id="UP000828048">
    <property type="component" value="Chromosome 10"/>
</dbReference>
<name>A0ACB7XI85_9ERIC</name>
<organism evidence="1 2">
    <name type="scientific">Vaccinium darrowii</name>
    <dbReference type="NCBI Taxonomy" id="229202"/>
    <lineage>
        <taxon>Eukaryota</taxon>
        <taxon>Viridiplantae</taxon>
        <taxon>Streptophyta</taxon>
        <taxon>Embryophyta</taxon>
        <taxon>Tracheophyta</taxon>
        <taxon>Spermatophyta</taxon>
        <taxon>Magnoliopsida</taxon>
        <taxon>eudicotyledons</taxon>
        <taxon>Gunneridae</taxon>
        <taxon>Pentapetalae</taxon>
        <taxon>asterids</taxon>
        <taxon>Ericales</taxon>
        <taxon>Ericaceae</taxon>
        <taxon>Vaccinioideae</taxon>
        <taxon>Vaccinieae</taxon>
        <taxon>Vaccinium</taxon>
    </lineage>
</organism>